<dbReference type="Proteomes" id="UP000219338">
    <property type="component" value="Unassembled WGS sequence"/>
</dbReference>
<accession>A0A284RIR3</accession>
<keyword evidence="2" id="KW-1185">Reference proteome</keyword>
<evidence type="ECO:0000313" key="2">
    <source>
        <dbReference type="Proteomes" id="UP000219338"/>
    </source>
</evidence>
<reference evidence="2" key="1">
    <citation type="journal article" date="2017" name="Nat. Ecol. Evol.">
        <title>Genome expansion and lineage-specific genetic innovations in the forest pathogenic fungi Armillaria.</title>
        <authorList>
            <person name="Sipos G."/>
            <person name="Prasanna A.N."/>
            <person name="Walter M.C."/>
            <person name="O'Connor E."/>
            <person name="Balint B."/>
            <person name="Krizsan K."/>
            <person name="Kiss B."/>
            <person name="Hess J."/>
            <person name="Varga T."/>
            <person name="Slot J."/>
            <person name="Riley R."/>
            <person name="Boka B."/>
            <person name="Rigling D."/>
            <person name="Barry K."/>
            <person name="Lee J."/>
            <person name="Mihaltcheva S."/>
            <person name="LaButti K."/>
            <person name="Lipzen A."/>
            <person name="Waldron R."/>
            <person name="Moloney N.M."/>
            <person name="Sperisen C."/>
            <person name="Kredics L."/>
            <person name="Vagvoelgyi C."/>
            <person name="Patrignani A."/>
            <person name="Fitzpatrick D."/>
            <person name="Nagy I."/>
            <person name="Doyle S."/>
            <person name="Anderson J.B."/>
            <person name="Grigoriev I.V."/>
            <person name="Gueldener U."/>
            <person name="Muensterkoetter M."/>
            <person name="Nagy L.G."/>
        </authorList>
    </citation>
    <scope>NUCLEOTIDE SEQUENCE [LARGE SCALE GENOMIC DNA]</scope>
    <source>
        <strain evidence="2">C18/9</strain>
    </source>
</reference>
<name>A0A284RIR3_ARMOS</name>
<dbReference type="EMBL" id="FUEG01000009">
    <property type="protein sequence ID" value="SJL08597.1"/>
    <property type="molecule type" value="Genomic_DNA"/>
</dbReference>
<sequence>MTPLVFPLLLKCDTTRMPISCCRERLIQISSTKFIGPGKANNGRCHQLRRRPHVSVQLSLFGCPIFIALDLSVSQIVPASQPKIKTTRSIPFLLS</sequence>
<dbReference type="AlphaFoldDB" id="A0A284RIR3"/>
<evidence type="ECO:0000313" key="1">
    <source>
        <dbReference type="EMBL" id="SJL08597.1"/>
    </source>
</evidence>
<gene>
    <name evidence="1" type="ORF">ARMOST_11963</name>
</gene>
<protein>
    <submittedName>
        <fullName evidence="1">Uncharacterized protein</fullName>
    </submittedName>
</protein>
<organism evidence="1 2">
    <name type="scientific">Armillaria ostoyae</name>
    <name type="common">Armillaria root rot fungus</name>
    <dbReference type="NCBI Taxonomy" id="47428"/>
    <lineage>
        <taxon>Eukaryota</taxon>
        <taxon>Fungi</taxon>
        <taxon>Dikarya</taxon>
        <taxon>Basidiomycota</taxon>
        <taxon>Agaricomycotina</taxon>
        <taxon>Agaricomycetes</taxon>
        <taxon>Agaricomycetidae</taxon>
        <taxon>Agaricales</taxon>
        <taxon>Marasmiineae</taxon>
        <taxon>Physalacriaceae</taxon>
        <taxon>Armillaria</taxon>
    </lineage>
</organism>
<proteinExistence type="predicted"/>